<reference evidence="7 8" key="1">
    <citation type="submission" date="2020-05" db="EMBL/GenBank/DDBJ databases">
        <title>Complete genome sequence of Gemmatimonas greenlandica TET16.</title>
        <authorList>
            <person name="Zeng Y."/>
        </authorList>
    </citation>
    <scope>NUCLEOTIDE SEQUENCE [LARGE SCALE GENOMIC DNA]</scope>
    <source>
        <strain evidence="7 8">TET16</strain>
    </source>
</reference>
<protein>
    <recommendedName>
        <fullName evidence="2">histidine kinase</fullName>
        <ecNumber evidence="2">2.7.13.3</ecNumber>
    </recommendedName>
</protein>
<dbReference type="SMART" id="SM00388">
    <property type="entry name" value="HisKA"/>
    <property type="match status" value="1"/>
</dbReference>
<dbReference type="Pfam" id="PF00512">
    <property type="entry name" value="HisKA"/>
    <property type="match status" value="1"/>
</dbReference>
<feature type="region of interest" description="Disordered" evidence="5">
    <location>
        <begin position="1"/>
        <end position="24"/>
    </location>
</feature>
<dbReference type="Gene3D" id="1.10.287.130">
    <property type="match status" value="1"/>
</dbReference>
<evidence type="ECO:0000256" key="3">
    <source>
        <dbReference type="ARBA" id="ARBA00022679"/>
    </source>
</evidence>
<proteinExistence type="predicted"/>
<dbReference type="CDD" id="cd00075">
    <property type="entry name" value="HATPase"/>
    <property type="match status" value="1"/>
</dbReference>
<dbReference type="GO" id="GO:0000155">
    <property type="term" value="F:phosphorelay sensor kinase activity"/>
    <property type="evidence" value="ECO:0007669"/>
    <property type="project" value="InterPro"/>
</dbReference>
<sequence length="283" mass="29989">MQAKAKPMPAVAPENDTRPDVSPESIAALVAQGAAALADHDPDVEQDAADRADLQRSDPSSALDLLIGVTHDMRSPLSSMMVIVEQLRSGSSGPLTPTQERQLSLLYGATFGLVAMTNDALEFARGGAARGNNTAVFSIAELLRSVVRLVQPIAEERGLVLRIAGPEADTRHGRADIMYRVLLNLVTNALKNTDNGTVTISAEATDMQKVTFHVDDTGRGIPSEVASRRAFDSYSSCLADGGGATHGLGLLICDRLLGEIGSSLKLEKRRTGGTRATFEVRLA</sequence>
<dbReference type="SUPFAM" id="SSF55874">
    <property type="entry name" value="ATPase domain of HSP90 chaperone/DNA topoisomerase II/histidine kinase"/>
    <property type="match status" value="1"/>
</dbReference>
<dbReference type="PANTHER" id="PTHR43047">
    <property type="entry name" value="TWO-COMPONENT HISTIDINE PROTEIN KINASE"/>
    <property type="match status" value="1"/>
</dbReference>
<dbReference type="RefSeq" id="WP_171225633.1">
    <property type="nucleotide sequence ID" value="NZ_CP053085.1"/>
</dbReference>
<evidence type="ECO:0000256" key="4">
    <source>
        <dbReference type="ARBA" id="ARBA00022777"/>
    </source>
</evidence>
<dbReference type="KEGG" id="ggr:HKW67_12110"/>
<dbReference type="Proteomes" id="UP000500938">
    <property type="component" value="Chromosome"/>
</dbReference>
<evidence type="ECO:0000259" key="6">
    <source>
        <dbReference type="PROSITE" id="PS50109"/>
    </source>
</evidence>
<evidence type="ECO:0000313" key="8">
    <source>
        <dbReference type="Proteomes" id="UP000500938"/>
    </source>
</evidence>
<dbReference type="InterPro" id="IPR036890">
    <property type="entry name" value="HATPase_C_sf"/>
</dbReference>
<organism evidence="7 8">
    <name type="scientific">Gemmatimonas groenlandica</name>
    <dbReference type="NCBI Taxonomy" id="2732249"/>
    <lineage>
        <taxon>Bacteria</taxon>
        <taxon>Pseudomonadati</taxon>
        <taxon>Gemmatimonadota</taxon>
        <taxon>Gemmatimonadia</taxon>
        <taxon>Gemmatimonadales</taxon>
        <taxon>Gemmatimonadaceae</taxon>
        <taxon>Gemmatimonas</taxon>
    </lineage>
</organism>
<dbReference type="InterPro" id="IPR036097">
    <property type="entry name" value="HisK_dim/P_sf"/>
</dbReference>
<evidence type="ECO:0000256" key="2">
    <source>
        <dbReference type="ARBA" id="ARBA00012438"/>
    </source>
</evidence>
<keyword evidence="8" id="KW-1185">Reference proteome</keyword>
<evidence type="ECO:0000256" key="5">
    <source>
        <dbReference type="SAM" id="MobiDB-lite"/>
    </source>
</evidence>
<dbReference type="Pfam" id="PF02518">
    <property type="entry name" value="HATPase_c"/>
    <property type="match status" value="1"/>
</dbReference>
<dbReference type="CDD" id="cd00082">
    <property type="entry name" value="HisKA"/>
    <property type="match status" value="1"/>
</dbReference>
<dbReference type="InterPro" id="IPR003661">
    <property type="entry name" value="HisK_dim/P_dom"/>
</dbReference>
<dbReference type="Gene3D" id="3.30.565.10">
    <property type="entry name" value="Histidine kinase-like ATPase, C-terminal domain"/>
    <property type="match status" value="1"/>
</dbReference>
<comment type="catalytic activity">
    <reaction evidence="1">
        <text>ATP + protein L-histidine = ADP + protein N-phospho-L-histidine.</text>
        <dbReference type="EC" id="2.7.13.3"/>
    </reaction>
</comment>
<dbReference type="InterPro" id="IPR005467">
    <property type="entry name" value="His_kinase_dom"/>
</dbReference>
<evidence type="ECO:0000256" key="1">
    <source>
        <dbReference type="ARBA" id="ARBA00000085"/>
    </source>
</evidence>
<dbReference type="EC" id="2.7.13.3" evidence="2"/>
<name>A0A6M4IQD1_9BACT</name>
<accession>A0A6M4IQD1</accession>
<dbReference type="PROSITE" id="PS50109">
    <property type="entry name" value="HIS_KIN"/>
    <property type="match status" value="1"/>
</dbReference>
<gene>
    <name evidence="7" type="ORF">HKW67_12110</name>
</gene>
<dbReference type="SUPFAM" id="SSF47384">
    <property type="entry name" value="Homodimeric domain of signal transducing histidine kinase"/>
    <property type="match status" value="1"/>
</dbReference>
<dbReference type="EMBL" id="CP053085">
    <property type="protein sequence ID" value="QJR36198.1"/>
    <property type="molecule type" value="Genomic_DNA"/>
</dbReference>
<evidence type="ECO:0000313" key="7">
    <source>
        <dbReference type="EMBL" id="QJR36198.1"/>
    </source>
</evidence>
<dbReference type="AlphaFoldDB" id="A0A6M4IQD1"/>
<keyword evidence="4 7" id="KW-0418">Kinase</keyword>
<keyword evidence="3" id="KW-0808">Transferase</keyword>
<dbReference type="SMART" id="SM00387">
    <property type="entry name" value="HATPase_c"/>
    <property type="match status" value="1"/>
</dbReference>
<dbReference type="InterPro" id="IPR003594">
    <property type="entry name" value="HATPase_dom"/>
</dbReference>
<feature type="domain" description="Histidine kinase" evidence="6">
    <location>
        <begin position="68"/>
        <end position="283"/>
    </location>
</feature>